<dbReference type="PANTHER" id="PTHR34477">
    <property type="entry name" value="UPF0213 PROTEIN YHBQ"/>
    <property type="match status" value="1"/>
</dbReference>
<evidence type="ECO:0000259" key="2">
    <source>
        <dbReference type="PROSITE" id="PS50164"/>
    </source>
</evidence>
<sequence length="84" mass="10079">MFLVYVLKSAVASKSYVGLTDDLQRRIHEHNSGKHFYTRRHKPWVVIYKEQFDTFADAKDREKYFKSTSGRRFLKKVFDCTNIK</sequence>
<dbReference type="Pfam" id="PF01541">
    <property type="entry name" value="GIY-YIG"/>
    <property type="match status" value="1"/>
</dbReference>
<dbReference type="AlphaFoldDB" id="A0A1F5BKB2"/>
<dbReference type="Proteomes" id="UP000179184">
    <property type="component" value="Unassembled WGS sequence"/>
</dbReference>
<comment type="caution">
    <text evidence="3">The sequence shown here is derived from an EMBL/GenBank/DDBJ whole genome shotgun (WGS) entry which is preliminary data.</text>
</comment>
<dbReference type="PROSITE" id="PS50164">
    <property type="entry name" value="GIY_YIG"/>
    <property type="match status" value="1"/>
</dbReference>
<evidence type="ECO:0000313" key="4">
    <source>
        <dbReference type="Proteomes" id="UP000179184"/>
    </source>
</evidence>
<dbReference type="PANTHER" id="PTHR34477:SF1">
    <property type="entry name" value="UPF0213 PROTEIN YHBQ"/>
    <property type="match status" value="1"/>
</dbReference>
<dbReference type="InterPro" id="IPR035901">
    <property type="entry name" value="GIY-YIG_endonuc_sf"/>
</dbReference>
<dbReference type="SUPFAM" id="SSF82771">
    <property type="entry name" value="GIY-YIG endonuclease"/>
    <property type="match status" value="1"/>
</dbReference>
<evidence type="ECO:0000256" key="1">
    <source>
        <dbReference type="ARBA" id="ARBA00007435"/>
    </source>
</evidence>
<accession>A0A1F5BKB2</accession>
<dbReference type="Gene3D" id="3.40.1440.10">
    <property type="entry name" value="GIY-YIG endonuclease"/>
    <property type="match status" value="1"/>
</dbReference>
<proteinExistence type="inferred from homology"/>
<organism evidence="3 4">
    <name type="scientific">Candidatus Azambacteria bacterium RIFCSPHIGHO2_02_46_12</name>
    <dbReference type="NCBI Taxonomy" id="1797295"/>
    <lineage>
        <taxon>Bacteria</taxon>
        <taxon>Candidatus Azamiibacteriota</taxon>
    </lineage>
</organism>
<dbReference type="InterPro" id="IPR000305">
    <property type="entry name" value="GIY-YIG_endonuc"/>
</dbReference>
<name>A0A1F5BKB2_9BACT</name>
<evidence type="ECO:0000313" key="3">
    <source>
        <dbReference type="EMBL" id="OGD31042.1"/>
    </source>
</evidence>
<feature type="domain" description="GIY-YIG" evidence="2">
    <location>
        <begin position="1"/>
        <end position="75"/>
    </location>
</feature>
<protein>
    <recommendedName>
        <fullName evidence="2">GIY-YIG domain-containing protein</fullName>
    </recommendedName>
</protein>
<comment type="similarity">
    <text evidence="1">Belongs to the UPF0213 family.</text>
</comment>
<gene>
    <name evidence="3" type="ORF">A2W60_01145</name>
</gene>
<reference evidence="3 4" key="1">
    <citation type="journal article" date="2016" name="Nat. Commun.">
        <title>Thousands of microbial genomes shed light on interconnected biogeochemical processes in an aquifer system.</title>
        <authorList>
            <person name="Anantharaman K."/>
            <person name="Brown C.T."/>
            <person name="Hug L.A."/>
            <person name="Sharon I."/>
            <person name="Castelle C.J."/>
            <person name="Probst A.J."/>
            <person name="Thomas B.C."/>
            <person name="Singh A."/>
            <person name="Wilkins M.J."/>
            <person name="Karaoz U."/>
            <person name="Brodie E.L."/>
            <person name="Williams K.H."/>
            <person name="Hubbard S.S."/>
            <person name="Banfield J.F."/>
        </authorList>
    </citation>
    <scope>NUCLEOTIDE SEQUENCE [LARGE SCALE GENOMIC DNA]</scope>
</reference>
<dbReference type="InterPro" id="IPR050190">
    <property type="entry name" value="UPF0213_domain"/>
</dbReference>
<dbReference type="EMBL" id="MEYN01000007">
    <property type="protein sequence ID" value="OGD31042.1"/>
    <property type="molecule type" value="Genomic_DNA"/>
</dbReference>
<dbReference type="CDD" id="cd10449">
    <property type="entry name" value="GIY-YIG_SLX1_like"/>
    <property type="match status" value="1"/>
</dbReference>